<reference evidence="8 9" key="1">
    <citation type="journal article" date="2013" name="Plant Cell">
        <title>The transition from a phytopathogenic smut ancestor to an anamorphic biocontrol agent deciphered by comparative whole-genome analysis.</title>
        <authorList>
            <person name="Lefebvre F."/>
            <person name="Joly D.L."/>
            <person name="Labbe C."/>
            <person name="Teichmann B."/>
            <person name="Linning R."/>
            <person name="Belzile F."/>
            <person name="Bakkeren G."/>
            <person name="Belanger R.R."/>
        </authorList>
    </citation>
    <scope>NUCLEOTIDE SEQUENCE [LARGE SCALE GENOMIC DNA]</scope>
    <source>
        <strain evidence="8 9">PF-1</strain>
    </source>
</reference>
<dbReference type="Gene3D" id="1.20.58.190">
    <property type="entry name" value="Translin, domain 1"/>
    <property type="match status" value="1"/>
</dbReference>
<dbReference type="GO" id="GO:0005634">
    <property type="term" value="C:nucleus"/>
    <property type="evidence" value="ECO:0007669"/>
    <property type="project" value="UniProtKB-SubCell"/>
</dbReference>
<comment type="subcellular location">
    <subcellularLocation>
        <location evidence="2">Cytoplasm</location>
    </subcellularLocation>
    <subcellularLocation>
        <location evidence="1">Nucleus</location>
    </subcellularLocation>
</comment>
<name>A0A061HA82_9BASI</name>
<gene>
    <name evidence="8" type="ORF">PFL1_03735</name>
</gene>
<dbReference type="GO" id="GO:0003723">
    <property type="term" value="F:RNA binding"/>
    <property type="evidence" value="ECO:0007669"/>
    <property type="project" value="UniProtKB-KW"/>
</dbReference>
<dbReference type="FunFam" id="1.20.58.200:FF:000002">
    <property type="entry name" value="Putative translin"/>
    <property type="match status" value="1"/>
</dbReference>
<keyword evidence="7" id="KW-0539">Nucleus</keyword>
<dbReference type="InterPro" id="IPR016068">
    <property type="entry name" value="Translin_N"/>
</dbReference>
<proteinExistence type="inferred from homology"/>
<evidence type="ECO:0000256" key="7">
    <source>
        <dbReference type="ARBA" id="ARBA00023242"/>
    </source>
</evidence>
<evidence type="ECO:0000256" key="3">
    <source>
        <dbReference type="ARBA" id="ARBA00005902"/>
    </source>
</evidence>
<dbReference type="GeneID" id="19317843"/>
<dbReference type="HOGENOM" id="CLU_079179_0_0_1"/>
<protein>
    <recommendedName>
        <fullName evidence="10">Translin</fullName>
    </recommendedName>
</protein>
<dbReference type="Pfam" id="PF01997">
    <property type="entry name" value="Translin"/>
    <property type="match status" value="1"/>
</dbReference>
<dbReference type="GO" id="GO:0003697">
    <property type="term" value="F:single-stranded DNA binding"/>
    <property type="evidence" value="ECO:0007669"/>
    <property type="project" value="InterPro"/>
</dbReference>
<dbReference type="AlphaFoldDB" id="A0A061HA82"/>
<evidence type="ECO:0008006" key="10">
    <source>
        <dbReference type="Google" id="ProtNLM"/>
    </source>
</evidence>
<evidence type="ECO:0000313" key="8">
    <source>
        <dbReference type="EMBL" id="EPQ28935.1"/>
    </source>
</evidence>
<keyword evidence="4" id="KW-0963">Cytoplasm</keyword>
<dbReference type="GO" id="GO:0005737">
    <property type="term" value="C:cytoplasm"/>
    <property type="evidence" value="ECO:0007669"/>
    <property type="project" value="UniProtKB-SubCell"/>
</dbReference>
<dbReference type="PANTHER" id="PTHR10741">
    <property type="entry name" value="TRANSLIN AND TRANSLIN ASSOCIATED PROTEIN X"/>
    <property type="match status" value="1"/>
</dbReference>
<keyword evidence="5" id="KW-0694">RNA-binding</keyword>
<dbReference type="InterPro" id="IPR036081">
    <property type="entry name" value="Translin_sf"/>
</dbReference>
<dbReference type="SUPFAM" id="SSF74784">
    <property type="entry name" value="Translin"/>
    <property type="match status" value="1"/>
</dbReference>
<dbReference type="eggNOG" id="KOG3067">
    <property type="taxonomic scope" value="Eukaryota"/>
</dbReference>
<evidence type="ECO:0000256" key="1">
    <source>
        <dbReference type="ARBA" id="ARBA00004123"/>
    </source>
</evidence>
<dbReference type="EMBL" id="KE361633">
    <property type="protein sequence ID" value="EPQ28935.1"/>
    <property type="molecule type" value="Genomic_DNA"/>
</dbReference>
<dbReference type="Proteomes" id="UP000053664">
    <property type="component" value="Unassembled WGS sequence"/>
</dbReference>
<evidence type="ECO:0000256" key="4">
    <source>
        <dbReference type="ARBA" id="ARBA00022490"/>
    </source>
</evidence>
<keyword evidence="6" id="KW-0238">DNA-binding</keyword>
<sequence>MATASVDFSSLLAELEQQRDLTENMRERSKDLDKAFRSLSSVLNRVHSTPGDQVPQLVESTQPYFEQCRKAIASIIELVPANQYYRWCDEWTFHLKNTTFAACLAYFLGTGYLLSKEEACSILGIEQAHSDRFMLSTEEYLHSLVSMINEMSRIAVNSVTLGDFQTPVRLSRFVKELHAGFQLLNLKNDSLRKRFDGIKYDIKKIEEIVYDISLRGLVKPAGEQDAGGHGVGVRVDDERRQHVLKVLSGRQ</sequence>
<dbReference type="InterPro" id="IPR033956">
    <property type="entry name" value="Translin"/>
</dbReference>
<accession>A0A061HA82</accession>
<evidence type="ECO:0000256" key="6">
    <source>
        <dbReference type="ARBA" id="ARBA00023125"/>
    </source>
</evidence>
<dbReference type="InterPro" id="IPR016069">
    <property type="entry name" value="Translin_C"/>
</dbReference>
<evidence type="ECO:0000256" key="5">
    <source>
        <dbReference type="ARBA" id="ARBA00022884"/>
    </source>
</evidence>
<organism evidence="8 9">
    <name type="scientific">Pseudozyma flocculosa PF-1</name>
    <dbReference type="NCBI Taxonomy" id="1277687"/>
    <lineage>
        <taxon>Eukaryota</taxon>
        <taxon>Fungi</taxon>
        <taxon>Dikarya</taxon>
        <taxon>Basidiomycota</taxon>
        <taxon>Ustilaginomycotina</taxon>
        <taxon>Ustilaginomycetes</taxon>
        <taxon>Ustilaginales</taxon>
        <taxon>Ustilaginaceae</taxon>
        <taxon>Pseudozyma</taxon>
    </lineage>
</organism>
<dbReference type="GO" id="GO:0016070">
    <property type="term" value="P:RNA metabolic process"/>
    <property type="evidence" value="ECO:0007669"/>
    <property type="project" value="InterPro"/>
</dbReference>
<dbReference type="OrthoDB" id="829at2759"/>
<dbReference type="CDD" id="cd14819">
    <property type="entry name" value="Translin"/>
    <property type="match status" value="1"/>
</dbReference>
<evidence type="ECO:0000313" key="9">
    <source>
        <dbReference type="Proteomes" id="UP000053664"/>
    </source>
</evidence>
<comment type="similarity">
    <text evidence="3">Belongs to the translin family.</text>
</comment>
<dbReference type="InterPro" id="IPR002848">
    <property type="entry name" value="Translin_fam"/>
</dbReference>
<dbReference type="KEGG" id="pfp:PFL1_03735"/>
<dbReference type="Gene3D" id="1.20.58.200">
    <property type="entry name" value="Translin, domain 2"/>
    <property type="match status" value="1"/>
</dbReference>
<evidence type="ECO:0000256" key="2">
    <source>
        <dbReference type="ARBA" id="ARBA00004496"/>
    </source>
</evidence>
<dbReference type="GO" id="GO:0043565">
    <property type="term" value="F:sequence-specific DNA binding"/>
    <property type="evidence" value="ECO:0007669"/>
    <property type="project" value="InterPro"/>
</dbReference>
<dbReference type="RefSeq" id="XP_007879445.1">
    <property type="nucleotide sequence ID" value="XM_007881254.1"/>
</dbReference>